<name>A0AAU8J7N5_9CYAN</name>
<dbReference type="EMBL" id="CP159837">
    <property type="protein sequence ID" value="XCM34550.1"/>
    <property type="molecule type" value="Genomic_DNA"/>
</dbReference>
<evidence type="ECO:0000313" key="1">
    <source>
        <dbReference type="EMBL" id="XCM34550.1"/>
    </source>
</evidence>
<proteinExistence type="predicted"/>
<organism evidence="1">
    <name type="scientific">Planktothricoides raciborskii GIHE-MW2</name>
    <dbReference type="NCBI Taxonomy" id="2792601"/>
    <lineage>
        <taxon>Bacteria</taxon>
        <taxon>Bacillati</taxon>
        <taxon>Cyanobacteriota</taxon>
        <taxon>Cyanophyceae</taxon>
        <taxon>Oscillatoriophycideae</taxon>
        <taxon>Oscillatoriales</taxon>
        <taxon>Oscillatoriaceae</taxon>
        <taxon>Planktothricoides</taxon>
    </lineage>
</organism>
<dbReference type="AlphaFoldDB" id="A0AAU8J7N5"/>
<protein>
    <submittedName>
        <fullName evidence="1">Uncharacterized protein</fullName>
    </submittedName>
</protein>
<gene>
    <name evidence="1" type="ORF">ABWT76_003156</name>
</gene>
<dbReference type="RefSeq" id="WP_354634609.1">
    <property type="nucleotide sequence ID" value="NZ_CP159837.1"/>
</dbReference>
<accession>A0AAU8J7N5</accession>
<reference evidence="1" key="1">
    <citation type="submission" date="2024-07" db="EMBL/GenBank/DDBJ databases">
        <authorList>
            <person name="Kim Y.J."/>
            <person name="Jeong J.Y."/>
        </authorList>
    </citation>
    <scope>NUCLEOTIDE SEQUENCE</scope>
    <source>
        <strain evidence="1">GIHE-MW2</strain>
    </source>
</reference>
<sequence length="56" mass="6588">MNRYYQPETYSPPTPNQHNEPWLRIMISTWGAIALEELELEGVRIRGRSDFGRTPI</sequence>